<sequence length="80" mass="9139">METVRKARMKYYGLLIDYVTSTSAHLSEGKKAERVSKLYSIIPHVIHVGDIDHTYLSRMVALNHGEMAGQLSRDLHFGFF</sequence>
<reference evidence="2" key="1">
    <citation type="submission" date="2016-11" db="UniProtKB">
        <authorList>
            <consortium name="WormBaseParasite"/>
        </authorList>
    </citation>
    <scope>IDENTIFICATION</scope>
</reference>
<evidence type="ECO:0000313" key="1">
    <source>
        <dbReference type="Proteomes" id="UP000095283"/>
    </source>
</evidence>
<keyword evidence="1" id="KW-1185">Reference proteome</keyword>
<proteinExistence type="predicted"/>
<protein>
    <submittedName>
        <fullName evidence="2">DNA-directed DNA polymerase</fullName>
    </submittedName>
</protein>
<dbReference type="WBParaSite" id="Hba_08712">
    <property type="protein sequence ID" value="Hba_08712"/>
    <property type="gene ID" value="Hba_08712"/>
</dbReference>
<organism evidence="1 2">
    <name type="scientific">Heterorhabditis bacteriophora</name>
    <name type="common">Entomopathogenic nematode worm</name>
    <dbReference type="NCBI Taxonomy" id="37862"/>
    <lineage>
        <taxon>Eukaryota</taxon>
        <taxon>Metazoa</taxon>
        <taxon>Ecdysozoa</taxon>
        <taxon>Nematoda</taxon>
        <taxon>Chromadorea</taxon>
        <taxon>Rhabditida</taxon>
        <taxon>Rhabditina</taxon>
        <taxon>Rhabditomorpha</taxon>
        <taxon>Strongyloidea</taxon>
        <taxon>Heterorhabditidae</taxon>
        <taxon>Heterorhabditis</taxon>
    </lineage>
</organism>
<accession>A0A1I7WUA1</accession>
<dbReference type="AlphaFoldDB" id="A0A1I7WUA1"/>
<dbReference type="Proteomes" id="UP000095283">
    <property type="component" value="Unplaced"/>
</dbReference>
<name>A0A1I7WUA1_HETBA</name>
<evidence type="ECO:0000313" key="2">
    <source>
        <dbReference type="WBParaSite" id="Hba_08712"/>
    </source>
</evidence>